<reference evidence="2 3" key="1">
    <citation type="submission" date="2017-05" db="EMBL/GenBank/DDBJ databases">
        <title>Biotechnological potential of actinobacteria isolated from South African environments.</title>
        <authorList>
            <person name="Le Roes-Hill M."/>
            <person name="Prins A."/>
            <person name="Durrell K.A."/>
        </authorList>
    </citation>
    <scope>NUCLEOTIDE SEQUENCE [LARGE SCALE GENOMIC DNA]</scope>
    <source>
        <strain evidence="2">BS2</strain>
    </source>
</reference>
<sequence>MIPTSSSRLSTMTLALLAVAVVVLGSACTTTAEAERSDDRVASAQGATVHVDYATAAAVPPGFVTVERGRSLHPLRVTDGRLLHGTSSASDAASYISTDLSPARVTRIGATASFTGDDSGAIALLVSAKPVPANESDAAPDAAVHFVATRTGWSYAIWQAGDAGQTILGQGTYRTAFDRDAARFEIELDGDRAKVYLPDATSIVFTDNRIAEFGGSWASWELYEDAPGTSPASFRELWAS</sequence>
<dbReference type="OrthoDB" id="4772878at2"/>
<dbReference type="EMBL" id="NGFO01000017">
    <property type="protein sequence ID" value="OUC77797.1"/>
    <property type="molecule type" value="Genomic_DNA"/>
</dbReference>
<accession>A0A243Q8J8</accession>
<proteinExistence type="predicted"/>
<comment type="caution">
    <text evidence="2">The sequence shown here is derived from an EMBL/GenBank/DDBJ whole genome shotgun (WGS) entry which is preliminary data.</text>
</comment>
<gene>
    <name evidence="2" type="ORF">CA982_15220</name>
</gene>
<dbReference type="RefSeq" id="WP_086536134.1">
    <property type="nucleotide sequence ID" value="NZ_NGFO01000017.1"/>
</dbReference>
<feature type="signal peptide" evidence="1">
    <location>
        <begin position="1"/>
        <end position="34"/>
    </location>
</feature>
<dbReference type="AlphaFoldDB" id="A0A243Q8J8"/>
<feature type="chain" id="PRO_5012851424" evidence="1">
    <location>
        <begin position="35"/>
        <end position="240"/>
    </location>
</feature>
<keyword evidence="1" id="KW-0732">Signal</keyword>
<name>A0A243Q8J8_9ACTN</name>
<keyword evidence="3" id="KW-1185">Reference proteome</keyword>
<dbReference type="STRING" id="417102.CA982_15220"/>
<dbReference type="Proteomes" id="UP000194632">
    <property type="component" value="Unassembled WGS sequence"/>
</dbReference>
<organism evidence="2 3">
    <name type="scientific">Gordonia lacunae</name>
    <dbReference type="NCBI Taxonomy" id="417102"/>
    <lineage>
        <taxon>Bacteria</taxon>
        <taxon>Bacillati</taxon>
        <taxon>Actinomycetota</taxon>
        <taxon>Actinomycetes</taxon>
        <taxon>Mycobacteriales</taxon>
        <taxon>Gordoniaceae</taxon>
        <taxon>Gordonia</taxon>
    </lineage>
</organism>
<evidence type="ECO:0000313" key="2">
    <source>
        <dbReference type="EMBL" id="OUC77797.1"/>
    </source>
</evidence>
<protein>
    <submittedName>
        <fullName evidence="2">Uncharacterized protein</fullName>
    </submittedName>
</protein>
<evidence type="ECO:0000256" key="1">
    <source>
        <dbReference type="SAM" id="SignalP"/>
    </source>
</evidence>
<evidence type="ECO:0000313" key="3">
    <source>
        <dbReference type="Proteomes" id="UP000194632"/>
    </source>
</evidence>